<dbReference type="PANTHER" id="PTHR12632">
    <property type="entry name" value="TRANSCRIPTION FACTOR NF-Y ALPHA-RELATED"/>
    <property type="match status" value="1"/>
</dbReference>
<dbReference type="Gene3D" id="6.10.250.2430">
    <property type="match status" value="1"/>
</dbReference>
<comment type="subunit">
    <text evidence="7">Heterotrimeric transcription factor composed of three components, NF-YA, NF-YB and NF-YC. NF-YB and NF-YC must interact and dimerize for NF-YA association and DNA binding.</text>
</comment>
<dbReference type="PROSITE" id="PS00686">
    <property type="entry name" value="NFYA_HAP2_1"/>
    <property type="match status" value="1"/>
</dbReference>
<keyword evidence="6 8" id="KW-0539">Nucleus</keyword>
<name>A0AA50CBV1_ZINOF</name>
<dbReference type="GO" id="GO:0003700">
    <property type="term" value="F:DNA-binding transcription factor activity"/>
    <property type="evidence" value="ECO:0007669"/>
    <property type="project" value="UniProtKB-UniRule"/>
</dbReference>
<keyword evidence="2 8" id="KW-0805">Transcription regulation</keyword>
<keyword evidence="4" id="KW-0010">Activator</keyword>
<organism evidence="10">
    <name type="scientific">Zingiber officinale</name>
    <name type="common">Ginger</name>
    <name type="synonym">Amomum zingiber</name>
    <dbReference type="NCBI Taxonomy" id="94328"/>
    <lineage>
        <taxon>Eukaryota</taxon>
        <taxon>Viridiplantae</taxon>
        <taxon>Streptophyta</taxon>
        <taxon>Embryophyta</taxon>
        <taxon>Tracheophyta</taxon>
        <taxon>Spermatophyta</taxon>
        <taxon>Magnoliopsida</taxon>
        <taxon>Liliopsida</taxon>
        <taxon>Zingiberales</taxon>
        <taxon>Zingiberaceae</taxon>
        <taxon>Zingiber</taxon>
    </lineage>
</organism>
<protein>
    <recommendedName>
        <fullName evidence="8">Nuclear transcription factor Y subunit</fullName>
    </recommendedName>
</protein>
<proteinExistence type="evidence at transcript level"/>
<dbReference type="Pfam" id="PF02045">
    <property type="entry name" value="CBFB_NFYA"/>
    <property type="match status" value="1"/>
</dbReference>
<comment type="subcellular location">
    <subcellularLocation>
        <location evidence="1 8">Nucleus</location>
    </subcellularLocation>
</comment>
<dbReference type="InterPro" id="IPR001289">
    <property type="entry name" value="NFYA"/>
</dbReference>
<dbReference type="AlphaFoldDB" id="A0AA50CBV1"/>
<evidence type="ECO:0000313" key="10">
    <source>
        <dbReference type="EMBL" id="WLQ69692.1"/>
    </source>
</evidence>
<reference evidence="10" key="1">
    <citation type="submission" date="2023-04" db="EMBL/GenBank/DDBJ databases">
        <authorList>
            <person name="Xing H.-T."/>
            <person name="Li H.-L."/>
        </authorList>
    </citation>
    <scope>NUCLEOTIDE SEQUENCE</scope>
    <source>
        <strain evidence="10">Maker00067903</strain>
    </source>
</reference>
<evidence type="ECO:0000256" key="2">
    <source>
        <dbReference type="ARBA" id="ARBA00023015"/>
    </source>
</evidence>
<keyword evidence="5 8" id="KW-0804">Transcription</keyword>
<dbReference type="InterPro" id="IPR018362">
    <property type="entry name" value="CCAAT-binding_factor_CS"/>
</dbReference>
<feature type="signal peptide" evidence="9">
    <location>
        <begin position="1"/>
        <end position="19"/>
    </location>
</feature>
<dbReference type="PROSITE" id="PS51152">
    <property type="entry name" value="NFYA_HAP2_2"/>
    <property type="match status" value="1"/>
</dbReference>
<keyword evidence="3 8" id="KW-0238">DNA-binding</keyword>
<evidence type="ECO:0000256" key="8">
    <source>
        <dbReference type="RuleBase" id="RU367155"/>
    </source>
</evidence>
<dbReference type="SMART" id="SM00521">
    <property type="entry name" value="CBF"/>
    <property type="match status" value="1"/>
</dbReference>
<accession>A0AA50CBV1</accession>
<feature type="chain" id="PRO_5041346764" description="Nuclear transcription factor Y subunit" evidence="9">
    <location>
        <begin position="20"/>
        <end position="196"/>
    </location>
</feature>
<evidence type="ECO:0000256" key="6">
    <source>
        <dbReference type="ARBA" id="ARBA00023242"/>
    </source>
</evidence>
<dbReference type="EMBL" id="OQ909784">
    <property type="protein sequence ID" value="WLQ69692.1"/>
    <property type="molecule type" value="mRNA"/>
</dbReference>
<evidence type="ECO:0000256" key="4">
    <source>
        <dbReference type="ARBA" id="ARBA00023159"/>
    </source>
</evidence>
<evidence type="ECO:0000256" key="1">
    <source>
        <dbReference type="ARBA" id="ARBA00004123"/>
    </source>
</evidence>
<comment type="function">
    <text evidence="8">Component of the sequence-specific heterotrimeric transcription factor (NF-Y) which specifically recognizes a 5'-CCAAT-3' box motif found in the promoters of its target genes.</text>
</comment>
<dbReference type="GO" id="GO:0016602">
    <property type="term" value="C:CCAAT-binding factor complex"/>
    <property type="evidence" value="ECO:0007669"/>
    <property type="project" value="InterPro"/>
</dbReference>
<comment type="similarity">
    <text evidence="8">Belongs to the NFYA/HAP2 subunit family.</text>
</comment>
<dbReference type="GO" id="GO:0003677">
    <property type="term" value="F:DNA binding"/>
    <property type="evidence" value="ECO:0007669"/>
    <property type="project" value="UniProtKB-KW"/>
</dbReference>
<keyword evidence="9" id="KW-0732">Signal</keyword>
<evidence type="ECO:0000256" key="5">
    <source>
        <dbReference type="ARBA" id="ARBA00023163"/>
    </source>
</evidence>
<sequence>MASFFAVFFTALIELASEASRELPVVDQLLRLGCEVAASPPVDKKASNWFLHPQGVYCISRLSGDSSTDGLTGLVHLMDTPMSRSPNLRTSLHPCVKACAAYPYNDPYFAGLMATYGTQSLVHPQIIGMLHSRIPLPLKMVEEPVYVNAKQYHGILRRRQSRAKAELEKKGSKSRKILVVGKYSCLNPIAMNPQSN</sequence>
<evidence type="ECO:0000256" key="3">
    <source>
        <dbReference type="ARBA" id="ARBA00023125"/>
    </source>
</evidence>
<evidence type="ECO:0000256" key="9">
    <source>
        <dbReference type="SAM" id="SignalP"/>
    </source>
</evidence>
<evidence type="ECO:0000256" key="7">
    <source>
        <dbReference type="ARBA" id="ARBA00025911"/>
    </source>
</evidence>